<dbReference type="InterPro" id="IPR036770">
    <property type="entry name" value="Ankyrin_rpt-contain_sf"/>
</dbReference>
<reference evidence="10" key="1">
    <citation type="submission" date="2020-06" db="EMBL/GenBank/DDBJ databases">
        <authorList>
            <person name="Li T."/>
            <person name="Hu X."/>
            <person name="Zhang T."/>
            <person name="Song X."/>
            <person name="Zhang H."/>
            <person name="Dai N."/>
            <person name="Sheng W."/>
            <person name="Hou X."/>
            <person name="Wei L."/>
        </authorList>
    </citation>
    <scope>NUCLEOTIDE SEQUENCE</scope>
    <source>
        <strain evidence="10">3651</strain>
        <tissue evidence="10">Leaf</tissue>
    </source>
</reference>
<gene>
    <name evidence="10" type="ORF">Salat_0683000</name>
</gene>
<evidence type="ECO:0000256" key="3">
    <source>
        <dbReference type="ARBA" id="ARBA00022737"/>
    </source>
</evidence>
<evidence type="ECO:0000256" key="6">
    <source>
        <dbReference type="ARBA" id="ARBA00023136"/>
    </source>
</evidence>
<feature type="transmembrane region" description="Helical" evidence="8">
    <location>
        <begin position="351"/>
        <end position="370"/>
    </location>
</feature>
<feature type="repeat" description="ANK" evidence="7">
    <location>
        <begin position="114"/>
        <end position="135"/>
    </location>
</feature>
<dbReference type="PROSITE" id="PS50088">
    <property type="entry name" value="ANK_REPEAT"/>
    <property type="match status" value="2"/>
</dbReference>
<dbReference type="PANTHER" id="PTHR24186:SF38">
    <property type="entry name" value="ANKYRIN REPEAT FAMILY PROTEIN"/>
    <property type="match status" value="1"/>
</dbReference>
<reference evidence="10" key="2">
    <citation type="journal article" date="2024" name="Plant">
        <title>Genomic evolution and insights into agronomic trait innovations of Sesamum species.</title>
        <authorList>
            <person name="Miao H."/>
            <person name="Wang L."/>
            <person name="Qu L."/>
            <person name="Liu H."/>
            <person name="Sun Y."/>
            <person name="Le M."/>
            <person name="Wang Q."/>
            <person name="Wei S."/>
            <person name="Zheng Y."/>
            <person name="Lin W."/>
            <person name="Duan Y."/>
            <person name="Cao H."/>
            <person name="Xiong S."/>
            <person name="Wang X."/>
            <person name="Wei L."/>
            <person name="Li C."/>
            <person name="Ma Q."/>
            <person name="Ju M."/>
            <person name="Zhao R."/>
            <person name="Li G."/>
            <person name="Mu C."/>
            <person name="Tian Q."/>
            <person name="Mei H."/>
            <person name="Zhang T."/>
            <person name="Gao T."/>
            <person name="Zhang H."/>
        </authorList>
    </citation>
    <scope>NUCLEOTIDE SEQUENCE</scope>
    <source>
        <strain evidence="10">3651</strain>
    </source>
</reference>
<keyword evidence="5 7" id="KW-0040">ANK repeat</keyword>
<evidence type="ECO:0000256" key="8">
    <source>
        <dbReference type="SAM" id="Phobius"/>
    </source>
</evidence>
<organism evidence="10 11">
    <name type="scientific">Sesamum alatum</name>
    <dbReference type="NCBI Taxonomy" id="300844"/>
    <lineage>
        <taxon>Eukaryota</taxon>
        <taxon>Viridiplantae</taxon>
        <taxon>Streptophyta</taxon>
        <taxon>Embryophyta</taxon>
        <taxon>Tracheophyta</taxon>
        <taxon>Spermatophyta</taxon>
        <taxon>Magnoliopsida</taxon>
        <taxon>eudicotyledons</taxon>
        <taxon>Gunneridae</taxon>
        <taxon>Pentapetalae</taxon>
        <taxon>asterids</taxon>
        <taxon>lamiids</taxon>
        <taxon>Lamiales</taxon>
        <taxon>Pedaliaceae</taxon>
        <taxon>Sesamum</taxon>
    </lineage>
</organism>
<dbReference type="SUPFAM" id="SSF48403">
    <property type="entry name" value="Ankyrin repeat"/>
    <property type="match status" value="1"/>
</dbReference>
<dbReference type="AlphaFoldDB" id="A0AAE2CUP3"/>
<comment type="caution">
    <text evidence="10">The sequence shown here is derived from an EMBL/GenBank/DDBJ whole genome shotgun (WGS) entry which is preliminary data.</text>
</comment>
<evidence type="ECO:0000313" key="10">
    <source>
        <dbReference type="EMBL" id="KAK4435197.1"/>
    </source>
</evidence>
<dbReference type="GO" id="GO:0005886">
    <property type="term" value="C:plasma membrane"/>
    <property type="evidence" value="ECO:0007669"/>
    <property type="project" value="TreeGrafter"/>
</dbReference>
<keyword evidence="6 8" id="KW-0472">Membrane</keyword>
<keyword evidence="11" id="KW-1185">Reference proteome</keyword>
<name>A0AAE2CUP3_9LAMI</name>
<evidence type="ECO:0000313" key="11">
    <source>
        <dbReference type="Proteomes" id="UP001293254"/>
    </source>
</evidence>
<evidence type="ECO:0000256" key="5">
    <source>
        <dbReference type="ARBA" id="ARBA00023043"/>
    </source>
</evidence>
<dbReference type="Gene3D" id="1.25.40.20">
    <property type="entry name" value="Ankyrin repeat-containing domain"/>
    <property type="match status" value="2"/>
</dbReference>
<proteinExistence type="predicted"/>
<evidence type="ECO:0000256" key="1">
    <source>
        <dbReference type="ARBA" id="ARBA00004141"/>
    </source>
</evidence>
<feature type="domain" description="PGG" evidence="9">
    <location>
        <begin position="286"/>
        <end position="397"/>
    </location>
</feature>
<keyword evidence="2 8" id="KW-0812">Transmembrane</keyword>
<evidence type="ECO:0000256" key="2">
    <source>
        <dbReference type="ARBA" id="ARBA00022692"/>
    </source>
</evidence>
<feature type="transmembrane region" description="Helical" evidence="8">
    <location>
        <begin position="417"/>
        <end position="439"/>
    </location>
</feature>
<evidence type="ECO:0000259" key="9">
    <source>
        <dbReference type="Pfam" id="PF13962"/>
    </source>
</evidence>
<dbReference type="PROSITE" id="PS50297">
    <property type="entry name" value="ANK_REP_REGION"/>
    <property type="match status" value="2"/>
</dbReference>
<accession>A0AAE2CUP3</accession>
<dbReference type="InterPro" id="IPR002110">
    <property type="entry name" value="Ankyrin_rpt"/>
</dbReference>
<keyword evidence="3" id="KW-0677">Repeat</keyword>
<dbReference type="Proteomes" id="UP001293254">
    <property type="component" value="Unassembled WGS sequence"/>
</dbReference>
<dbReference type="PANTHER" id="PTHR24186">
    <property type="entry name" value="PROTEIN PHOSPHATASE 1 REGULATORY SUBUNIT"/>
    <property type="match status" value="1"/>
</dbReference>
<evidence type="ECO:0000256" key="4">
    <source>
        <dbReference type="ARBA" id="ARBA00022989"/>
    </source>
</evidence>
<dbReference type="Pfam" id="PF13962">
    <property type="entry name" value="PGG"/>
    <property type="match status" value="1"/>
</dbReference>
<feature type="repeat" description="ANK" evidence="7">
    <location>
        <begin position="74"/>
        <end position="106"/>
    </location>
</feature>
<protein>
    <recommendedName>
        <fullName evidence="9">PGG domain-containing protein</fullName>
    </recommendedName>
</protein>
<evidence type="ECO:0000256" key="7">
    <source>
        <dbReference type="PROSITE-ProRule" id="PRU00023"/>
    </source>
</evidence>
<dbReference type="Pfam" id="PF12796">
    <property type="entry name" value="Ank_2"/>
    <property type="match status" value="2"/>
</dbReference>
<comment type="subcellular location">
    <subcellularLocation>
        <location evidence="1">Membrane</location>
        <topology evidence="1">Multi-pass membrane protein</topology>
    </subcellularLocation>
</comment>
<dbReference type="EMBL" id="JACGWO010000002">
    <property type="protein sequence ID" value="KAK4435197.1"/>
    <property type="molecule type" value="Genomic_DNA"/>
</dbReference>
<sequence>MEAELFEAACSGNLDALYGVVGENGSAILLKLHSWGRVDTPLHLASMFGHAEFVREYMRLSSISAHHLSQLNQDGYSPLHLASANGHLEIVNFLLKFGKQNSAVEELCMKKDKEGRSALHFAVVAGKIGVINVLLVHCPEAAMEVTLHKESVLHLAVKHHQHEVLEFLINQKLGSSVGDLLNLGDWEGNTVLHLATANRQLQTVRYLVKQPNLNVNAQNSYGLRALDIMFVYTFNSNNLHMEEAIRRAGGRRSQTETTNVQARLHHDRLNTSSCSHAEVDNNEKHEWLKELRSGILVMASVFATLTFQVALAPPGGLWQDWGPNAATSDGSDIPAYRPGQPILYGLDRFEFSLLMLINAQAFFASIATIIMSIRPFKARSQSQGWRIMEIGALLTVTLITLEFVIIVHLIAEKLLKQPIYLVSFTIWSVILCSCLISLFRKSMMYLGGTDPFGRIASSVEENFFTHPRPAAATARSPLPLARLMPSLSHAACHRMPLVVAIAIAVARLPRGSSVSF</sequence>
<feature type="transmembrane region" description="Helical" evidence="8">
    <location>
        <begin position="390"/>
        <end position="411"/>
    </location>
</feature>
<keyword evidence="4 8" id="KW-1133">Transmembrane helix</keyword>
<dbReference type="InterPro" id="IPR026961">
    <property type="entry name" value="PGG_dom"/>
</dbReference>
<dbReference type="SMART" id="SM00248">
    <property type="entry name" value="ANK"/>
    <property type="match status" value="5"/>
</dbReference>